<dbReference type="EMBL" id="BTSX01000006">
    <property type="protein sequence ID" value="GMT06870.1"/>
    <property type="molecule type" value="Genomic_DNA"/>
</dbReference>
<accession>A0AAV5ULY8</accession>
<protein>
    <submittedName>
        <fullName evidence="1">Uncharacterized protein</fullName>
    </submittedName>
</protein>
<feature type="non-terminal residue" evidence="1">
    <location>
        <position position="1"/>
    </location>
</feature>
<gene>
    <name evidence="1" type="ORF">PENTCL1PPCAC_29044</name>
</gene>
<dbReference type="Proteomes" id="UP001432027">
    <property type="component" value="Unassembled WGS sequence"/>
</dbReference>
<organism evidence="1 2">
    <name type="scientific">Pristionchus entomophagus</name>
    <dbReference type="NCBI Taxonomy" id="358040"/>
    <lineage>
        <taxon>Eukaryota</taxon>
        <taxon>Metazoa</taxon>
        <taxon>Ecdysozoa</taxon>
        <taxon>Nematoda</taxon>
        <taxon>Chromadorea</taxon>
        <taxon>Rhabditida</taxon>
        <taxon>Rhabditina</taxon>
        <taxon>Diplogasteromorpha</taxon>
        <taxon>Diplogasteroidea</taxon>
        <taxon>Neodiplogasteridae</taxon>
        <taxon>Pristionchus</taxon>
    </lineage>
</organism>
<name>A0AAV5ULY8_9BILA</name>
<evidence type="ECO:0000313" key="2">
    <source>
        <dbReference type="Proteomes" id="UP001432027"/>
    </source>
</evidence>
<reference evidence="1" key="1">
    <citation type="submission" date="2023-10" db="EMBL/GenBank/DDBJ databases">
        <title>Genome assembly of Pristionchus species.</title>
        <authorList>
            <person name="Yoshida K."/>
            <person name="Sommer R.J."/>
        </authorList>
    </citation>
    <scope>NUCLEOTIDE SEQUENCE</scope>
    <source>
        <strain evidence="1">RS0144</strain>
    </source>
</reference>
<keyword evidence="2" id="KW-1185">Reference proteome</keyword>
<sequence length="150" mass="17400">NIVTTHYASQKVDDHVVDAVLKALINVQINRLDVALMIQDDDILKRIVELCRNHGVRSVFIRTSGFNINNFREFDHQLTAMDITTDLYETGSLSKCMYHGKPKLFWERMVEEMAEQQVFMQNLTSNDAGFNQQDYGYRVRSHVRCQKADA</sequence>
<proteinExistence type="predicted"/>
<evidence type="ECO:0000313" key="1">
    <source>
        <dbReference type="EMBL" id="GMT06870.1"/>
    </source>
</evidence>
<comment type="caution">
    <text evidence="1">The sequence shown here is derived from an EMBL/GenBank/DDBJ whole genome shotgun (WGS) entry which is preliminary data.</text>
</comment>
<dbReference type="AlphaFoldDB" id="A0AAV5ULY8"/>